<dbReference type="AlphaFoldDB" id="A0AAD4Q5F3"/>
<evidence type="ECO:0000313" key="4">
    <source>
        <dbReference type="Proteomes" id="UP001201163"/>
    </source>
</evidence>
<feature type="domain" description="Alpha/beta hydrolase fold-3" evidence="2">
    <location>
        <begin position="142"/>
        <end position="378"/>
    </location>
</feature>
<proteinExistence type="predicted"/>
<dbReference type="EMBL" id="JAKELL010000061">
    <property type="protein sequence ID" value="KAH8985714.1"/>
    <property type="molecule type" value="Genomic_DNA"/>
</dbReference>
<dbReference type="InterPro" id="IPR029058">
    <property type="entry name" value="AB_hydrolase_fold"/>
</dbReference>
<evidence type="ECO:0000313" key="3">
    <source>
        <dbReference type="EMBL" id="KAH8985714.1"/>
    </source>
</evidence>
<dbReference type="Gene3D" id="3.40.50.1820">
    <property type="entry name" value="alpha/beta hydrolase"/>
    <property type="match status" value="1"/>
</dbReference>
<dbReference type="GO" id="GO:0016787">
    <property type="term" value="F:hydrolase activity"/>
    <property type="evidence" value="ECO:0007669"/>
    <property type="project" value="UniProtKB-KW"/>
</dbReference>
<keyword evidence="1" id="KW-0378">Hydrolase</keyword>
<keyword evidence="4" id="KW-1185">Reference proteome</keyword>
<gene>
    <name evidence="3" type="ORF">EDB92DRAFT_1348183</name>
</gene>
<protein>
    <submittedName>
        <fullName evidence="3">Alpha/beta-hydrolase</fullName>
    </submittedName>
</protein>
<evidence type="ECO:0000256" key="1">
    <source>
        <dbReference type="ARBA" id="ARBA00022801"/>
    </source>
</evidence>
<dbReference type="Pfam" id="PF07859">
    <property type="entry name" value="Abhydrolase_3"/>
    <property type="match status" value="1"/>
</dbReference>
<accession>A0AAD4Q5F3</accession>
<reference evidence="3" key="1">
    <citation type="submission" date="2022-01" db="EMBL/GenBank/DDBJ databases">
        <title>Comparative genomics reveals a dynamic genome evolution in the ectomycorrhizal milk-cap (Lactarius) mushrooms.</title>
        <authorList>
            <consortium name="DOE Joint Genome Institute"/>
            <person name="Lebreton A."/>
            <person name="Tang N."/>
            <person name="Kuo A."/>
            <person name="LaButti K."/>
            <person name="Drula E."/>
            <person name="Barry K."/>
            <person name="Clum A."/>
            <person name="Lipzen A."/>
            <person name="Mousain D."/>
            <person name="Ng V."/>
            <person name="Wang R."/>
            <person name="Wang X."/>
            <person name="Dai Y."/>
            <person name="Henrissat B."/>
            <person name="Grigoriev I.V."/>
            <person name="Guerin-Laguette A."/>
            <person name="Yu F."/>
            <person name="Martin F.M."/>
        </authorList>
    </citation>
    <scope>NUCLEOTIDE SEQUENCE</scope>
    <source>
        <strain evidence="3">QP</strain>
    </source>
</reference>
<dbReference type="PANTHER" id="PTHR48081">
    <property type="entry name" value="AB HYDROLASE SUPERFAMILY PROTEIN C4A8.06C"/>
    <property type="match status" value="1"/>
</dbReference>
<dbReference type="PANTHER" id="PTHR48081:SF26">
    <property type="entry name" value="ALPHA_BETA HYDROLASE FOLD-3 DOMAIN-CONTAINING PROTEIN"/>
    <property type="match status" value="1"/>
</dbReference>
<name>A0AAD4Q5F3_9AGAM</name>
<dbReference type="Proteomes" id="UP001201163">
    <property type="component" value="Unassembled WGS sequence"/>
</dbReference>
<dbReference type="SUPFAM" id="SSF53474">
    <property type="entry name" value="alpha/beta-Hydrolases"/>
    <property type="match status" value="1"/>
</dbReference>
<dbReference type="InterPro" id="IPR050300">
    <property type="entry name" value="GDXG_lipolytic_enzyme"/>
</dbReference>
<comment type="caution">
    <text evidence="3">The sequence shown here is derived from an EMBL/GenBank/DDBJ whole genome shotgun (WGS) entry which is preliminary data.</text>
</comment>
<organism evidence="3 4">
    <name type="scientific">Lactarius akahatsu</name>
    <dbReference type="NCBI Taxonomy" id="416441"/>
    <lineage>
        <taxon>Eukaryota</taxon>
        <taxon>Fungi</taxon>
        <taxon>Dikarya</taxon>
        <taxon>Basidiomycota</taxon>
        <taxon>Agaricomycotina</taxon>
        <taxon>Agaricomycetes</taxon>
        <taxon>Russulales</taxon>
        <taxon>Russulaceae</taxon>
        <taxon>Lactarius</taxon>
    </lineage>
</organism>
<dbReference type="InterPro" id="IPR013094">
    <property type="entry name" value="AB_hydrolase_3"/>
</dbReference>
<sequence length="398" mass="43926">MTIHQFRQHPLKGLYLTFELATTLFFRLPSWVLVNLPQASRPRPSWSLTKSVLIKAVYRLSVVQERTDALLFYGDHSTADEGPDIKSVWVEPTPQLLNAEIRSLADAADVAPVTIPGYWFDKANMNTDIGAPPRPGEKVIYSLHGGAFVRFSASPRDFPANIVRALLEHCADVRRVFALEYRLSKHEPDEPANPFPAALLDALAGYVYLTNVIGFAPENIVVEGDSAGGNLALALVRYLVENVGIMPGLPKPPGGLLLLSPWVDPSDIAVPPGSRANANMASDFIGMPEGPLALYARRAFLGPLAKVPDGRFNRYVAPGCSDARMPHVSFEGFPRTMIVAGEAEMLVDQINTLVGHMKRDLGEKVRYYEARDAVHDFIMFTFCEPERTLALEAISEWM</sequence>
<evidence type="ECO:0000259" key="2">
    <source>
        <dbReference type="Pfam" id="PF07859"/>
    </source>
</evidence>